<dbReference type="PANTHER" id="PTHR33573:SF48">
    <property type="entry name" value="CASP-LIKE PROTEIN 3A1"/>
    <property type="match status" value="1"/>
</dbReference>
<feature type="transmembrane region" description="Helical" evidence="9">
    <location>
        <begin position="55"/>
        <end position="75"/>
    </location>
</feature>
<feature type="region of interest" description="Disordered" evidence="10">
    <location>
        <begin position="1"/>
        <end position="21"/>
    </location>
</feature>
<feature type="transmembrane region" description="Helical" evidence="9">
    <location>
        <begin position="190"/>
        <end position="214"/>
    </location>
</feature>
<dbReference type="InterPro" id="IPR006459">
    <property type="entry name" value="CASP/CASPL"/>
</dbReference>
<keyword evidence="8" id="KW-0325">Glycoprotein</keyword>
<organism evidence="12">
    <name type="scientific">Fagus sylvatica</name>
    <name type="common">Beechnut</name>
    <dbReference type="NCBI Taxonomy" id="28930"/>
    <lineage>
        <taxon>Eukaryota</taxon>
        <taxon>Viridiplantae</taxon>
        <taxon>Streptophyta</taxon>
        <taxon>Embryophyta</taxon>
        <taxon>Tracheophyta</taxon>
        <taxon>Spermatophyta</taxon>
        <taxon>Magnoliopsida</taxon>
        <taxon>eudicotyledons</taxon>
        <taxon>Gunneridae</taxon>
        <taxon>Pentapetalae</taxon>
        <taxon>rosids</taxon>
        <taxon>fabids</taxon>
        <taxon>Fagales</taxon>
        <taxon>Fagaceae</taxon>
        <taxon>Fagus</taxon>
    </lineage>
</organism>
<gene>
    <name evidence="12" type="ORF">FSB_LOCUS17174</name>
</gene>
<comment type="subcellular location">
    <subcellularLocation>
        <location evidence="1 9">Cell membrane</location>
        <topology evidence="1 9">Multi-pass membrane protein</topology>
    </subcellularLocation>
</comment>
<name>A0A2N9FPX1_FAGSY</name>
<reference evidence="12" key="1">
    <citation type="submission" date="2018-02" db="EMBL/GenBank/DDBJ databases">
        <authorList>
            <person name="Cohen D.B."/>
            <person name="Kent A.D."/>
        </authorList>
    </citation>
    <scope>NUCLEOTIDE SEQUENCE</scope>
</reference>
<feature type="transmembrane region" description="Helical" evidence="9">
    <location>
        <begin position="138"/>
        <end position="159"/>
    </location>
</feature>
<evidence type="ECO:0000256" key="1">
    <source>
        <dbReference type="ARBA" id="ARBA00004651"/>
    </source>
</evidence>
<evidence type="ECO:0000313" key="12">
    <source>
        <dbReference type="EMBL" id="SPC89292.1"/>
    </source>
</evidence>
<dbReference type="AlphaFoldDB" id="A0A2N9FPX1"/>
<evidence type="ECO:0000256" key="4">
    <source>
        <dbReference type="ARBA" id="ARBA00022475"/>
    </source>
</evidence>
<evidence type="ECO:0000256" key="3">
    <source>
        <dbReference type="ARBA" id="ARBA00011489"/>
    </source>
</evidence>
<keyword evidence="6 9" id="KW-1133">Transmembrane helix</keyword>
<evidence type="ECO:0000256" key="7">
    <source>
        <dbReference type="ARBA" id="ARBA00023136"/>
    </source>
</evidence>
<sequence>MVSERSTGEVDGAEEAKVAAAESGTMSGPLVGMITRPIPLQTKGSVMVVRDVGHVALRVMCMLTSLIALSFMVTAKEDGTVSIYGFQFPVHSKWSFSHAFEYLVGVSAAVAAHSLLQLLISTSRLLRKCPVIPSRNHAWLIFAGDQAFAYAMMSAGSAASGVTNLNRTGIRHTALPNFCKPLHSFCDHVAISIAFTFFSCILLATSAVQHVIWLSKN</sequence>
<keyword evidence="7 9" id="KW-0472">Membrane</keyword>
<keyword evidence="4 9" id="KW-1003">Cell membrane</keyword>
<dbReference type="InterPro" id="IPR006702">
    <property type="entry name" value="CASP_dom"/>
</dbReference>
<proteinExistence type="inferred from homology"/>
<evidence type="ECO:0000256" key="5">
    <source>
        <dbReference type="ARBA" id="ARBA00022692"/>
    </source>
</evidence>
<keyword evidence="5 9" id="KW-0812">Transmembrane</keyword>
<evidence type="ECO:0000256" key="2">
    <source>
        <dbReference type="ARBA" id="ARBA00007651"/>
    </source>
</evidence>
<accession>A0A2N9FPX1</accession>
<dbReference type="EMBL" id="OIVN01001057">
    <property type="protein sequence ID" value="SPC89292.1"/>
    <property type="molecule type" value="Genomic_DNA"/>
</dbReference>
<dbReference type="PANTHER" id="PTHR33573">
    <property type="entry name" value="CASP-LIKE PROTEIN 4A4"/>
    <property type="match status" value="1"/>
</dbReference>
<dbReference type="GO" id="GO:0005886">
    <property type="term" value="C:plasma membrane"/>
    <property type="evidence" value="ECO:0007669"/>
    <property type="project" value="UniProtKB-SubCell"/>
</dbReference>
<feature type="transmembrane region" description="Helical" evidence="9">
    <location>
        <begin position="102"/>
        <end position="126"/>
    </location>
</feature>
<evidence type="ECO:0000256" key="10">
    <source>
        <dbReference type="SAM" id="MobiDB-lite"/>
    </source>
</evidence>
<evidence type="ECO:0000256" key="8">
    <source>
        <dbReference type="ARBA" id="ARBA00023180"/>
    </source>
</evidence>
<protein>
    <recommendedName>
        <fullName evidence="9">CASP-like protein</fullName>
    </recommendedName>
</protein>
<evidence type="ECO:0000256" key="9">
    <source>
        <dbReference type="RuleBase" id="RU361233"/>
    </source>
</evidence>
<evidence type="ECO:0000259" key="11">
    <source>
        <dbReference type="Pfam" id="PF04535"/>
    </source>
</evidence>
<feature type="domain" description="Casparian strip membrane protein" evidence="11">
    <location>
        <begin position="52"/>
        <end position="202"/>
    </location>
</feature>
<comment type="similarity">
    <text evidence="2 9">Belongs to the Casparian strip membrane proteins (CASP) family.</text>
</comment>
<dbReference type="NCBIfam" id="TIGR01569">
    <property type="entry name" value="A_tha_TIGR01569"/>
    <property type="match status" value="1"/>
</dbReference>
<dbReference type="Pfam" id="PF04535">
    <property type="entry name" value="CASP_dom"/>
    <property type="match status" value="1"/>
</dbReference>
<evidence type="ECO:0000256" key="6">
    <source>
        <dbReference type="ARBA" id="ARBA00022989"/>
    </source>
</evidence>
<comment type="subunit">
    <text evidence="3 9">Homodimer and heterodimers.</text>
</comment>